<dbReference type="Proteomes" id="UP001160301">
    <property type="component" value="Unassembled WGS sequence"/>
</dbReference>
<sequence length="244" mass="25448">MEPQRSSFALAPRRLPAQIAYDVKRDLHMRLVIVSVCAATLLPACGSRADSQPLVIDPLPPRRGRSSATVAASASASAPAVAADAAPAHVPDPEAARLFLEHYAAPALPLLPDVKPSRVLGLAFDGSVRGETAGMSAEGARFGVTLAEGQRAWVPVSYPVGACVTVVAQGGLGVVEVDAFLTTGEPAPVRIVAEDARTGPTAVIGGKDDCFSFFEPFIGNLSVTVRKGSGMVLVQQFRPVTRER</sequence>
<name>A0ABT6P298_9BACT</name>
<evidence type="ECO:0008006" key="3">
    <source>
        <dbReference type="Google" id="ProtNLM"/>
    </source>
</evidence>
<evidence type="ECO:0000313" key="2">
    <source>
        <dbReference type="Proteomes" id="UP001160301"/>
    </source>
</evidence>
<reference evidence="1 2" key="1">
    <citation type="submission" date="2023-04" db="EMBL/GenBank/DDBJ databases">
        <title>The genome sequence of Polyangium sorediatum DSM14670.</title>
        <authorList>
            <person name="Zhang X."/>
        </authorList>
    </citation>
    <scope>NUCLEOTIDE SEQUENCE [LARGE SCALE GENOMIC DNA]</scope>
    <source>
        <strain evidence="1 2">DSM 14670</strain>
    </source>
</reference>
<dbReference type="RefSeq" id="WP_136971555.1">
    <property type="nucleotide sequence ID" value="NZ_JARZHI010000041.1"/>
</dbReference>
<evidence type="ECO:0000313" key="1">
    <source>
        <dbReference type="EMBL" id="MDI1434375.1"/>
    </source>
</evidence>
<keyword evidence="2" id="KW-1185">Reference proteome</keyword>
<protein>
    <recommendedName>
        <fullName evidence="3">Lipoprotein</fullName>
    </recommendedName>
</protein>
<proteinExistence type="predicted"/>
<accession>A0ABT6P298</accession>
<gene>
    <name evidence="1" type="ORF">QHF89_33055</name>
</gene>
<comment type="caution">
    <text evidence="1">The sequence shown here is derived from an EMBL/GenBank/DDBJ whole genome shotgun (WGS) entry which is preliminary data.</text>
</comment>
<organism evidence="1 2">
    <name type="scientific">Polyangium sorediatum</name>
    <dbReference type="NCBI Taxonomy" id="889274"/>
    <lineage>
        <taxon>Bacteria</taxon>
        <taxon>Pseudomonadati</taxon>
        <taxon>Myxococcota</taxon>
        <taxon>Polyangia</taxon>
        <taxon>Polyangiales</taxon>
        <taxon>Polyangiaceae</taxon>
        <taxon>Polyangium</taxon>
    </lineage>
</organism>
<dbReference type="EMBL" id="JARZHI010000041">
    <property type="protein sequence ID" value="MDI1434375.1"/>
    <property type="molecule type" value="Genomic_DNA"/>
</dbReference>